<keyword evidence="5" id="KW-1185">Reference proteome</keyword>
<protein>
    <submittedName>
        <fullName evidence="4">Acyltransferase</fullName>
    </submittedName>
</protein>
<dbReference type="PROSITE" id="PS00101">
    <property type="entry name" value="HEXAPEP_TRANSFERASES"/>
    <property type="match status" value="1"/>
</dbReference>
<evidence type="ECO:0000313" key="4">
    <source>
        <dbReference type="EMBL" id="MFD2740013.1"/>
    </source>
</evidence>
<evidence type="ECO:0000256" key="1">
    <source>
        <dbReference type="ARBA" id="ARBA00022679"/>
    </source>
</evidence>
<dbReference type="InterPro" id="IPR001451">
    <property type="entry name" value="Hexapep"/>
</dbReference>
<evidence type="ECO:0000256" key="2">
    <source>
        <dbReference type="ARBA" id="ARBA00022737"/>
    </source>
</evidence>
<dbReference type="InterPro" id="IPR011004">
    <property type="entry name" value="Trimer_LpxA-like_sf"/>
</dbReference>
<keyword evidence="1" id="KW-0808">Transferase</keyword>
<organism evidence="4 5">
    <name type="scientific">Sulfitobacter aestuarii</name>
    <dbReference type="NCBI Taxonomy" id="2161676"/>
    <lineage>
        <taxon>Bacteria</taxon>
        <taxon>Pseudomonadati</taxon>
        <taxon>Pseudomonadota</taxon>
        <taxon>Alphaproteobacteria</taxon>
        <taxon>Rhodobacterales</taxon>
        <taxon>Roseobacteraceae</taxon>
        <taxon>Sulfitobacter</taxon>
    </lineage>
</organism>
<sequence>MNENVKIPGRATPPDAQESVAKDQVVAALSGSGSALEKYRTFFVGRKGWAALLRYEAAMLLAQGARGALGFALRKTLYPGLFARVGRGVNFGRDVSLRCPARIRLGDHVTIDDGCALDARGARDDADFVIGARTLIARNTILLVKQGYLRIGADGSIGSQCCLSAVSGIEIGNHAIIAGQCYIGGGRYRTALGAGPMVRQGLQTKGPVIIGNDVWLGSGVRVLDGVRIGDGAIVAAGAVVISDVAENTIVGGCPAKVISQRS</sequence>
<evidence type="ECO:0000313" key="5">
    <source>
        <dbReference type="Proteomes" id="UP001597474"/>
    </source>
</evidence>
<evidence type="ECO:0000256" key="3">
    <source>
        <dbReference type="ARBA" id="ARBA00023315"/>
    </source>
</evidence>
<reference evidence="5" key="1">
    <citation type="journal article" date="2019" name="Int. J. Syst. Evol. Microbiol.">
        <title>The Global Catalogue of Microorganisms (GCM) 10K type strain sequencing project: providing services to taxonomists for standard genome sequencing and annotation.</title>
        <authorList>
            <consortium name="The Broad Institute Genomics Platform"/>
            <consortium name="The Broad Institute Genome Sequencing Center for Infectious Disease"/>
            <person name="Wu L."/>
            <person name="Ma J."/>
        </authorList>
    </citation>
    <scope>NUCLEOTIDE SEQUENCE [LARGE SCALE GENOMIC DNA]</scope>
    <source>
        <strain evidence="5">TISTR 2562</strain>
    </source>
</reference>
<name>A0ABW5U276_9RHOB</name>
<dbReference type="SUPFAM" id="SSF51161">
    <property type="entry name" value="Trimeric LpxA-like enzymes"/>
    <property type="match status" value="1"/>
</dbReference>
<dbReference type="Proteomes" id="UP001597474">
    <property type="component" value="Unassembled WGS sequence"/>
</dbReference>
<accession>A0ABW5U276</accession>
<dbReference type="CDD" id="cd04647">
    <property type="entry name" value="LbH_MAT_like"/>
    <property type="match status" value="1"/>
</dbReference>
<dbReference type="EMBL" id="JBHUMP010000008">
    <property type="protein sequence ID" value="MFD2740013.1"/>
    <property type="molecule type" value="Genomic_DNA"/>
</dbReference>
<dbReference type="GO" id="GO:0016746">
    <property type="term" value="F:acyltransferase activity"/>
    <property type="evidence" value="ECO:0007669"/>
    <property type="project" value="UniProtKB-KW"/>
</dbReference>
<proteinExistence type="predicted"/>
<dbReference type="InterPro" id="IPR051159">
    <property type="entry name" value="Hexapeptide_acetyltransf"/>
</dbReference>
<keyword evidence="2" id="KW-0677">Repeat</keyword>
<keyword evidence="3 4" id="KW-0012">Acyltransferase</keyword>
<dbReference type="PANTHER" id="PTHR23416">
    <property type="entry name" value="SIALIC ACID SYNTHASE-RELATED"/>
    <property type="match status" value="1"/>
</dbReference>
<comment type="caution">
    <text evidence="4">The sequence shown here is derived from an EMBL/GenBank/DDBJ whole genome shotgun (WGS) entry which is preliminary data.</text>
</comment>
<dbReference type="Gene3D" id="2.160.10.10">
    <property type="entry name" value="Hexapeptide repeat proteins"/>
    <property type="match status" value="2"/>
</dbReference>
<dbReference type="RefSeq" id="WP_386374170.1">
    <property type="nucleotide sequence ID" value="NZ_JBHUMP010000008.1"/>
</dbReference>
<dbReference type="Pfam" id="PF00132">
    <property type="entry name" value="Hexapep"/>
    <property type="match status" value="1"/>
</dbReference>
<gene>
    <name evidence="4" type="ORF">ACFSUD_10565</name>
</gene>
<dbReference type="InterPro" id="IPR018357">
    <property type="entry name" value="Hexapep_transf_CS"/>
</dbReference>